<keyword evidence="1" id="KW-0418">Kinase</keyword>
<organism evidence="1 2">
    <name type="scientific">Camellia lanceoleosa</name>
    <dbReference type="NCBI Taxonomy" id="1840588"/>
    <lineage>
        <taxon>Eukaryota</taxon>
        <taxon>Viridiplantae</taxon>
        <taxon>Streptophyta</taxon>
        <taxon>Embryophyta</taxon>
        <taxon>Tracheophyta</taxon>
        <taxon>Spermatophyta</taxon>
        <taxon>Magnoliopsida</taxon>
        <taxon>eudicotyledons</taxon>
        <taxon>Gunneridae</taxon>
        <taxon>Pentapetalae</taxon>
        <taxon>asterids</taxon>
        <taxon>Ericales</taxon>
        <taxon>Theaceae</taxon>
        <taxon>Camellia</taxon>
    </lineage>
</organism>
<sequence>MQDFIGSVCRSLVFKPSDDGGVFGGFVEKIGSIIRKSGIGLFLKPPVPALPPIAKSDAIKVKKDDAPIAKSAAIKVKKDDAPTIQWRKGELIGCGSFGRVYMGLNIDSGALLAIKQVSIAGNSASKEKTQAHFRELEEEVNLLENLSHPNIIRYLGTTREEASLNILLEIVPGGSISSLLGKFGSFPESVIRMYTKQLLLGVEYLHRNGIMHRDIKGANILVDNKGCIKLTDFGASKKVVELATMTGAKSMKGTPYWMAPEVILQTGHSFSADIWSVGCTVIEMATGKPPWSQQYQEVAALLHIGTTKSYPPIPEHLSAEATDFLLKCLQKEPNLRPAASDLLQHPFVTREYQETYPVLRASVMENSGKKMATPEMELKNSMDPIIRTTHTRLKDVHNSVRCSTIYPKKFPGNVPHWGSGNCDDDMCQIDDEDDLVIGASAKFDFTLLSDDFNKSFNPMSEPDDNWPCKSDDTPELESRVNLLSGQTVNKATDIPRASGKGNNDFTFPSGPLVAEDDDDDNEGGLLQGLEVDYSGSGNCDDDMCQIDDEDDLVIGASAKFDSALLSDDFNKSLNPMSEPDDNCLCKSDDTPELESRVNLFSGQIVNKSADIPQASGKGNNDFTFPCGPLVAEDDDDEVVMAKYVSSKEEVDALDSFCIQPVDLNYFFKDGKIYDYQGLKITIWVSSISFHAYAEIIFQSTSDGGKGDYRSEICSPGNHGPPIQNITNGHNSDSNSYLKTDCSDLEVIQVVVGTMPVGHLYSRLVPLVLILVDGSNPIDITDPRCEILLIVQKKIDLQGGNQLRLLGFRAIYHFYHYPNSLCLRLSQVVFPNQNPSMLLKMMYMCPTKGKEHQHKSKVQDDKNGTISLPVPHRRKFPIWFSLVASEYQGGDVPLPQISACYLRIKCTNGEASRIEMDENQTNPE</sequence>
<keyword evidence="2" id="KW-1185">Reference proteome</keyword>
<comment type="caution">
    <text evidence="1">The sequence shown here is derived from an EMBL/GenBank/DDBJ whole genome shotgun (WGS) entry which is preliminary data.</text>
</comment>
<proteinExistence type="predicted"/>
<dbReference type="EMBL" id="CM045766">
    <property type="protein sequence ID" value="KAI8004169.1"/>
    <property type="molecule type" value="Genomic_DNA"/>
</dbReference>
<dbReference type="Proteomes" id="UP001060215">
    <property type="component" value="Chromosome 9"/>
</dbReference>
<keyword evidence="1" id="KW-0808">Transferase</keyword>
<evidence type="ECO:0000313" key="2">
    <source>
        <dbReference type="Proteomes" id="UP001060215"/>
    </source>
</evidence>
<accession>A0ACC0GT08</accession>
<name>A0ACC0GT08_9ERIC</name>
<evidence type="ECO:0000313" key="1">
    <source>
        <dbReference type="EMBL" id="KAI8004169.1"/>
    </source>
</evidence>
<protein>
    <submittedName>
        <fullName evidence="1">Mitogen-activated protein kinase kinase kinase NPK1</fullName>
    </submittedName>
</protein>
<gene>
    <name evidence="1" type="ORF">LOK49_LG08G02990</name>
</gene>
<reference evidence="1 2" key="1">
    <citation type="journal article" date="2022" name="Plant J.">
        <title>Chromosome-level genome of Camellia lanceoleosa provides a valuable resource for understanding genome evolution and self-incompatibility.</title>
        <authorList>
            <person name="Gong W."/>
            <person name="Xiao S."/>
            <person name="Wang L."/>
            <person name="Liao Z."/>
            <person name="Chang Y."/>
            <person name="Mo W."/>
            <person name="Hu G."/>
            <person name="Li W."/>
            <person name="Zhao G."/>
            <person name="Zhu H."/>
            <person name="Hu X."/>
            <person name="Ji K."/>
            <person name="Xiang X."/>
            <person name="Song Q."/>
            <person name="Yuan D."/>
            <person name="Jin S."/>
            <person name="Zhang L."/>
        </authorList>
    </citation>
    <scope>NUCLEOTIDE SEQUENCE [LARGE SCALE GENOMIC DNA]</scope>
    <source>
        <strain evidence="1">SQ_2022a</strain>
    </source>
</reference>